<dbReference type="STRING" id="293.GCA_000988015_01758"/>
<dbReference type="InterPro" id="IPR002130">
    <property type="entry name" value="Cyclophilin-type_PPIase_dom"/>
</dbReference>
<comment type="function">
    <text evidence="4">PPIases accelerate the folding of proteins. It catalyzes the cis-trans isomerization of proline imidic peptide bonds in oligopeptides.</text>
</comment>
<evidence type="ECO:0000256" key="4">
    <source>
        <dbReference type="RuleBase" id="RU363019"/>
    </source>
</evidence>
<keyword evidence="2 4" id="KW-0697">Rotamase</keyword>
<comment type="catalytic activity">
    <reaction evidence="4">
        <text>[protein]-peptidylproline (omega=180) = [protein]-peptidylproline (omega=0)</text>
        <dbReference type="Rhea" id="RHEA:16237"/>
        <dbReference type="Rhea" id="RHEA-COMP:10747"/>
        <dbReference type="Rhea" id="RHEA-COMP:10748"/>
        <dbReference type="ChEBI" id="CHEBI:83833"/>
        <dbReference type="ChEBI" id="CHEBI:83834"/>
        <dbReference type="EC" id="5.2.1.8"/>
    </reaction>
</comment>
<dbReference type="Gene3D" id="2.40.100.10">
    <property type="entry name" value="Cyclophilin-like"/>
    <property type="match status" value="1"/>
</dbReference>
<evidence type="ECO:0000313" key="6">
    <source>
        <dbReference type="EMBL" id="ASD25802.1"/>
    </source>
</evidence>
<proteinExistence type="inferred from homology"/>
<evidence type="ECO:0000256" key="2">
    <source>
        <dbReference type="ARBA" id="ARBA00023110"/>
    </source>
</evidence>
<keyword evidence="3 4" id="KW-0413">Isomerase</keyword>
<dbReference type="EMBL" id="CP021995">
    <property type="protein sequence ID" value="ASD25802.1"/>
    <property type="molecule type" value="Genomic_DNA"/>
</dbReference>
<reference evidence="6 7" key="2">
    <citation type="submission" date="2017-06" db="EMBL/GenBank/DDBJ databases">
        <authorList>
            <person name="Kim H.J."/>
            <person name="Triplett B.A."/>
        </authorList>
    </citation>
    <scope>NUCLEOTIDE SEQUENCE [LARGE SCALE GENOMIC DNA]</scope>
    <source>
        <strain evidence="6 7">BZC3</strain>
    </source>
</reference>
<dbReference type="EC" id="5.2.1.8" evidence="4"/>
<feature type="domain" description="PPIase cyclophilin-type" evidence="5">
    <location>
        <begin position="51"/>
        <end position="233"/>
    </location>
</feature>
<dbReference type="PRINTS" id="PR00153">
    <property type="entry name" value="CSAPPISMRASE"/>
</dbReference>
<dbReference type="PANTHER" id="PTHR45625">
    <property type="entry name" value="PEPTIDYL-PROLYL CIS-TRANS ISOMERASE-RELATED"/>
    <property type="match status" value="1"/>
</dbReference>
<dbReference type="GO" id="GO:0006457">
    <property type="term" value="P:protein folding"/>
    <property type="evidence" value="ECO:0007669"/>
    <property type="project" value="InterPro"/>
</dbReference>
<sequence>MRSGLKINSVMALAAGMALLAGGAMAQSGGQSSDWRTVAPENLWVIDTAKGRILVELEPRAAPNHVERIRTLTNQGFYDGLKFHRVIPNFMAQTGDPQGTGAGGSELPDLKGEFTFRRGRDSGFAPVENSGPGLRGIMGSIPVVTQPDAQMFVTADFKTSAQGLFCPGVAGMARAGSPDSANSQFYLMMGQNDNLNGAYTVFGRVVQGLDVVSALKAGNDANDGAVGPDADVMTRARLASSMPEAERPTIRVAVPGSAPFNAAVEAARAAKGASFGICDVQPPVQGG</sequence>
<dbReference type="GO" id="GO:0003755">
    <property type="term" value="F:peptidyl-prolyl cis-trans isomerase activity"/>
    <property type="evidence" value="ECO:0007669"/>
    <property type="project" value="UniProtKB-UniRule"/>
</dbReference>
<dbReference type="InterPro" id="IPR029000">
    <property type="entry name" value="Cyclophilin-like_dom_sf"/>
</dbReference>
<dbReference type="AlphaFoldDB" id="A0A1Z3LUA0"/>
<feature type="chain" id="PRO_5011829544" description="Peptidyl-prolyl cis-trans isomerase" evidence="4">
    <location>
        <begin position="27"/>
        <end position="287"/>
    </location>
</feature>
<protein>
    <recommendedName>
        <fullName evidence="4">Peptidyl-prolyl cis-trans isomerase</fullName>
        <shortName evidence="4">PPIase</shortName>
        <ecNumber evidence="4">5.2.1.8</ecNumber>
    </recommendedName>
</protein>
<feature type="signal peptide" evidence="4">
    <location>
        <begin position="1"/>
        <end position="26"/>
    </location>
</feature>
<name>A0A1Z3LUA0_BREDI</name>
<reference evidence="6 7" key="1">
    <citation type="submission" date="2017-06" db="EMBL/GenBank/DDBJ databases">
        <title>Biodegradation of gentamicin by bacterial consortia AMQD4 in synthetic medium and raw gentamicin sewage.</title>
        <authorList>
            <person name="Chang H."/>
            <person name="Feng Y."/>
            <person name="Li Z."/>
            <person name="Xue J."/>
            <person name="Cheng D."/>
        </authorList>
    </citation>
    <scope>NUCLEOTIDE SEQUENCE [LARGE SCALE GENOMIC DNA]</scope>
    <source>
        <strain evidence="6 7">BZC3</strain>
    </source>
</reference>
<accession>A0A1Z3LUA0</accession>
<dbReference type="PROSITE" id="PS50072">
    <property type="entry name" value="CSA_PPIASE_2"/>
    <property type="match status" value="1"/>
</dbReference>
<evidence type="ECO:0000313" key="7">
    <source>
        <dbReference type="Proteomes" id="UP000197024"/>
    </source>
</evidence>
<comment type="similarity">
    <text evidence="1 4">Belongs to the cyclophilin-type PPIase family.</text>
</comment>
<dbReference type="Pfam" id="PF00160">
    <property type="entry name" value="Pro_isomerase"/>
    <property type="match status" value="1"/>
</dbReference>
<dbReference type="SUPFAM" id="SSF50891">
    <property type="entry name" value="Cyclophilin-like"/>
    <property type="match status" value="1"/>
</dbReference>
<gene>
    <name evidence="6" type="ORF">CD943_02205</name>
</gene>
<dbReference type="InterPro" id="IPR044666">
    <property type="entry name" value="Cyclophilin_A-like"/>
</dbReference>
<evidence type="ECO:0000256" key="3">
    <source>
        <dbReference type="ARBA" id="ARBA00023235"/>
    </source>
</evidence>
<dbReference type="Proteomes" id="UP000197024">
    <property type="component" value="Chromosome"/>
</dbReference>
<evidence type="ECO:0000259" key="5">
    <source>
        <dbReference type="PROSITE" id="PS50072"/>
    </source>
</evidence>
<keyword evidence="4" id="KW-0732">Signal</keyword>
<evidence type="ECO:0000256" key="1">
    <source>
        <dbReference type="ARBA" id="ARBA00007365"/>
    </source>
</evidence>
<dbReference type="PANTHER" id="PTHR45625:SF4">
    <property type="entry name" value="PEPTIDYLPROLYL ISOMERASE DOMAIN AND WD REPEAT-CONTAINING PROTEIN 1"/>
    <property type="match status" value="1"/>
</dbReference>
<dbReference type="CDD" id="cd00317">
    <property type="entry name" value="cyclophilin"/>
    <property type="match status" value="1"/>
</dbReference>
<organism evidence="6 7">
    <name type="scientific">Brevundimonas diminuta</name>
    <name type="common">Pseudomonas diminuta</name>
    <dbReference type="NCBI Taxonomy" id="293"/>
    <lineage>
        <taxon>Bacteria</taxon>
        <taxon>Pseudomonadati</taxon>
        <taxon>Pseudomonadota</taxon>
        <taxon>Alphaproteobacteria</taxon>
        <taxon>Caulobacterales</taxon>
        <taxon>Caulobacteraceae</taxon>
        <taxon>Brevundimonas</taxon>
    </lineage>
</organism>
<dbReference type="InterPro" id="IPR020892">
    <property type="entry name" value="Cyclophilin-type_PPIase_CS"/>
</dbReference>
<dbReference type="PROSITE" id="PS00170">
    <property type="entry name" value="CSA_PPIASE_1"/>
    <property type="match status" value="1"/>
</dbReference>